<dbReference type="InterPro" id="IPR012951">
    <property type="entry name" value="BBE"/>
</dbReference>
<protein>
    <recommendedName>
        <fullName evidence="4">FAD-binding PCMH-type domain-containing protein</fullName>
    </recommendedName>
</protein>
<dbReference type="InterPro" id="IPR050432">
    <property type="entry name" value="FAD-linked_Oxidoreductases_BP"/>
</dbReference>
<dbReference type="PANTHER" id="PTHR13878:SF91">
    <property type="entry name" value="FAD BINDING DOMAIN PROTEIN (AFU_ORTHOLOGUE AFUA_6G12070)-RELATED"/>
    <property type="match status" value="1"/>
</dbReference>
<accession>R0JY54</accession>
<evidence type="ECO:0000256" key="1">
    <source>
        <dbReference type="ARBA" id="ARBA00005466"/>
    </source>
</evidence>
<name>R0JY54_EXST2</name>
<dbReference type="InterPro" id="IPR036318">
    <property type="entry name" value="FAD-bd_PCMH-like_sf"/>
</dbReference>
<dbReference type="Gene3D" id="3.30.465.10">
    <property type="match status" value="2"/>
</dbReference>
<dbReference type="InterPro" id="IPR016166">
    <property type="entry name" value="FAD-bd_PCMH"/>
</dbReference>
<evidence type="ECO:0000256" key="3">
    <source>
        <dbReference type="SAM" id="SignalP"/>
    </source>
</evidence>
<dbReference type="Pfam" id="PF01565">
    <property type="entry name" value="FAD_binding_4"/>
    <property type="match status" value="1"/>
</dbReference>
<dbReference type="RefSeq" id="XP_008031658.1">
    <property type="nucleotide sequence ID" value="XM_008033467.1"/>
</dbReference>
<dbReference type="AlphaFoldDB" id="R0JY54"/>
<dbReference type="PANTHER" id="PTHR13878">
    <property type="entry name" value="GULONOLACTONE OXIDASE"/>
    <property type="match status" value="1"/>
</dbReference>
<gene>
    <name evidence="5" type="ORF">SETTUDRAFT_100397</name>
</gene>
<dbReference type="GeneID" id="19394788"/>
<sequence>MFPLATKLLLVLAPGVYAATGLDQRAHDPTPSSCKAIPGDAAWPSRQVWSQFNDTLQRRLLQTVPQAAVCRPGGYGSVAQNEAACAALRQEWDYPKAFPFYRLNQACTLGNYVSYAIPVGGPADVVAAINFTKTHNVRLVIKNTGHDYLGRSTGTGGLSLWTHRLKSKEVLNYTSSAYTGPAIKVGAGVTGGEALLYASKYGYRLVSGDCPTVGYAGGYSSGGGHSLLNSVHGLAADNVLEWEVVTADGRHLIASATENTDLYWALSGGGGGNLAVVLSMTAKVHVDSLIGAATLSFNATASRSDASYVSAINAWWGFLPSLVDAGASPSFNLLAGKFLVYNTTAPGRSATQMAELYAPYLAKLDALRIPYEFATYAAPSYVQHYNATDGPLPYGPYEASQLFNSRLIPRTLARSPGNLTSALLSTVAFDPAANWQIGCLGINVNATHIAHPDNAVVPYWRDAMAICLEFSIYNWTIPEATMVARRQDLAAIIHPAIEAATLGSGAYLNEADPLVYPPGDAEKWQSAFFGTHYQQLRALKRKWDPQRVFYAYATPGAEDWREDSDGRLCRAW</sequence>
<dbReference type="HOGENOM" id="CLU_018354_4_2_1"/>
<organism evidence="5 6">
    <name type="scientific">Exserohilum turcicum (strain 28A)</name>
    <name type="common">Northern leaf blight fungus</name>
    <name type="synonym">Setosphaeria turcica</name>
    <dbReference type="NCBI Taxonomy" id="671987"/>
    <lineage>
        <taxon>Eukaryota</taxon>
        <taxon>Fungi</taxon>
        <taxon>Dikarya</taxon>
        <taxon>Ascomycota</taxon>
        <taxon>Pezizomycotina</taxon>
        <taxon>Dothideomycetes</taxon>
        <taxon>Pleosporomycetidae</taxon>
        <taxon>Pleosporales</taxon>
        <taxon>Pleosporineae</taxon>
        <taxon>Pleosporaceae</taxon>
        <taxon>Exserohilum</taxon>
    </lineage>
</organism>
<dbReference type="GO" id="GO:0071949">
    <property type="term" value="F:FAD binding"/>
    <property type="evidence" value="ECO:0007669"/>
    <property type="project" value="InterPro"/>
</dbReference>
<feature type="domain" description="FAD-binding PCMH-type" evidence="4">
    <location>
        <begin position="108"/>
        <end position="287"/>
    </location>
</feature>
<keyword evidence="2" id="KW-0560">Oxidoreductase</keyword>
<feature type="signal peptide" evidence="3">
    <location>
        <begin position="1"/>
        <end position="18"/>
    </location>
</feature>
<dbReference type="InterPro" id="IPR016169">
    <property type="entry name" value="FAD-bd_PCMH_sub2"/>
</dbReference>
<keyword evidence="3" id="KW-0732">Signal</keyword>
<dbReference type="InterPro" id="IPR006094">
    <property type="entry name" value="Oxid_FAD_bind_N"/>
</dbReference>
<reference evidence="5 6" key="2">
    <citation type="journal article" date="2013" name="PLoS Genet.">
        <title>Comparative genome structure, secondary metabolite, and effector coding capacity across Cochliobolus pathogens.</title>
        <authorList>
            <person name="Condon B.J."/>
            <person name="Leng Y."/>
            <person name="Wu D."/>
            <person name="Bushley K.E."/>
            <person name="Ohm R.A."/>
            <person name="Otillar R."/>
            <person name="Martin J."/>
            <person name="Schackwitz W."/>
            <person name="Grimwood J."/>
            <person name="MohdZainudin N."/>
            <person name="Xue C."/>
            <person name="Wang R."/>
            <person name="Manning V.A."/>
            <person name="Dhillon B."/>
            <person name="Tu Z.J."/>
            <person name="Steffenson B.J."/>
            <person name="Salamov A."/>
            <person name="Sun H."/>
            <person name="Lowry S."/>
            <person name="LaButti K."/>
            <person name="Han J."/>
            <person name="Copeland A."/>
            <person name="Lindquist E."/>
            <person name="Barry K."/>
            <person name="Schmutz J."/>
            <person name="Baker S.E."/>
            <person name="Ciuffetti L.M."/>
            <person name="Grigoriev I.V."/>
            <person name="Zhong S."/>
            <person name="Turgeon B.G."/>
        </authorList>
    </citation>
    <scope>NUCLEOTIDE SEQUENCE [LARGE SCALE GENOMIC DNA]</scope>
    <source>
        <strain evidence="6">28A</strain>
    </source>
</reference>
<dbReference type="Pfam" id="PF08031">
    <property type="entry name" value="BBE"/>
    <property type="match status" value="1"/>
</dbReference>
<keyword evidence="6" id="KW-1185">Reference proteome</keyword>
<dbReference type="GO" id="GO:0016491">
    <property type="term" value="F:oxidoreductase activity"/>
    <property type="evidence" value="ECO:0007669"/>
    <property type="project" value="UniProtKB-KW"/>
</dbReference>
<evidence type="ECO:0000313" key="6">
    <source>
        <dbReference type="Proteomes" id="UP000016935"/>
    </source>
</evidence>
<reference evidence="5 6" key="1">
    <citation type="journal article" date="2012" name="PLoS Pathog.">
        <title>Diverse lifestyles and strategies of plant pathogenesis encoded in the genomes of eighteen Dothideomycetes fungi.</title>
        <authorList>
            <person name="Ohm R.A."/>
            <person name="Feau N."/>
            <person name="Henrissat B."/>
            <person name="Schoch C.L."/>
            <person name="Horwitz B.A."/>
            <person name="Barry K.W."/>
            <person name="Condon B.J."/>
            <person name="Copeland A.C."/>
            <person name="Dhillon B."/>
            <person name="Glaser F."/>
            <person name="Hesse C.N."/>
            <person name="Kosti I."/>
            <person name="LaButti K."/>
            <person name="Lindquist E.A."/>
            <person name="Lucas S."/>
            <person name="Salamov A.A."/>
            <person name="Bradshaw R.E."/>
            <person name="Ciuffetti L."/>
            <person name="Hamelin R.C."/>
            <person name="Kema G.H.J."/>
            <person name="Lawrence C."/>
            <person name="Scott J.A."/>
            <person name="Spatafora J.W."/>
            <person name="Turgeon B.G."/>
            <person name="de Wit P.J.G.M."/>
            <person name="Zhong S."/>
            <person name="Goodwin S.B."/>
            <person name="Grigoriev I.V."/>
        </authorList>
    </citation>
    <scope>NUCLEOTIDE SEQUENCE [LARGE SCALE GENOMIC DNA]</scope>
    <source>
        <strain evidence="6">28A</strain>
    </source>
</reference>
<evidence type="ECO:0000256" key="2">
    <source>
        <dbReference type="ARBA" id="ARBA00023002"/>
    </source>
</evidence>
<evidence type="ECO:0000259" key="4">
    <source>
        <dbReference type="PROSITE" id="PS51387"/>
    </source>
</evidence>
<dbReference type="eggNOG" id="ENOG502R8I5">
    <property type="taxonomic scope" value="Eukaryota"/>
</dbReference>
<dbReference type="SUPFAM" id="SSF56176">
    <property type="entry name" value="FAD-binding/transporter-associated domain-like"/>
    <property type="match status" value="1"/>
</dbReference>
<dbReference type="OrthoDB" id="9983560at2759"/>
<dbReference type="PROSITE" id="PS51387">
    <property type="entry name" value="FAD_PCMH"/>
    <property type="match status" value="1"/>
</dbReference>
<comment type="similarity">
    <text evidence="1">Belongs to the oxygen-dependent FAD-linked oxidoreductase family.</text>
</comment>
<dbReference type="STRING" id="671987.R0JY54"/>
<feature type="chain" id="PRO_5004353793" description="FAD-binding PCMH-type domain-containing protein" evidence="3">
    <location>
        <begin position="19"/>
        <end position="572"/>
    </location>
</feature>
<dbReference type="EMBL" id="KB908877">
    <property type="protein sequence ID" value="EOA81147.1"/>
    <property type="molecule type" value="Genomic_DNA"/>
</dbReference>
<evidence type="ECO:0000313" key="5">
    <source>
        <dbReference type="EMBL" id="EOA81147.1"/>
    </source>
</evidence>
<proteinExistence type="inferred from homology"/>
<dbReference type="Proteomes" id="UP000016935">
    <property type="component" value="Unassembled WGS sequence"/>
</dbReference>